<sequence length="202" mass="22092">MSFFDDLPEPPERARQPQPPRPGWAGPPSDELPGVVTAGGFVHQSQRMVAALKLVEVYSTGCLLDLVWSVRRRDESDQEWREIVEESYNHPRSSLDTRAGLELGVALADGRKAVAAIHGPASFEDTGDVTGPVLTTLGGGGGSNNTDYVQFTGRYWLWPLPLDGDTTLVARWDALGMPESTLELSGVQLGEALGRVRNYWME</sequence>
<comment type="caution">
    <text evidence="2">The sequence shown here is derived from an EMBL/GenBank/DDBJ whole genome shotgun (WGS) entry which is preliminary data.</text>
</comment>
<keyword evidence="3" id="KW-1185">Reference proteome</keyword>
<reference evidence="2 3" key="1">
    <citation type="journal article" date="2024" name="Appl. Microbiol. Biotechnol.">
        <title>Biosynthetic gene clusters with biotechnological applications in novel Antarctic isolates from Actinomycetota.</title>
        <authorList>
            <person name="Bruna P."/>
            <person name="Nunez-Montero K."/>
            <person name="Contreras M.J."/>
            <person name="Leal K."/>
            <person name="Garcia M."/>
            <person name="Abanto M."/>
            <person name="Barrientos L."/>
        </authorList>
    </citation>
    <scope>NUCLEOTIDE SEQUENCE [LARGE SCALE GENOMIC DNA]</scope>
    <source>
        <strain evidence="2 3">Se16.17</strain>
    </source>
</reference>
<evidence type="ECO:0000256" key="1">
    <source>
        <dbReference type="SAM" id="MobiDB-lite"/>
    </source>
</evidence>
<name>A0ABV0GUK0_PAENI</name>
<evidence type="ECO:0000313" key="3">
    <source>
        <dbReference type="Proteomes" id="UP001448614"/>
    </source>
</evidence>
<feature type="region of interest" description="Disordered" evidence="1">
    <location>
        <begin position="1"/>
        <end position="32"/>
    </location>
</feature>
<accession>A0ABV0GUK0</accession>
<gene>
    <name evidence="2" type="ORF">V3C41_13420</name>
</gene>
<organism evidence="2 3">
    <name type="scientific">Paenarthrobacter nicotinovorans</name>
    <name type="common">Arthrobacter nicotinovorans</name>
    <dbReference type="NCBI Taxonomy" id="29320"/>
    <lineage>
        <taxon>Bacteria</taxon>
        <taxon>Bacillati</taxon>
        <taxon>Actinomycetota</taxon>
        <taxon>Actinomycetes</taxon>
        <taxon>Micrococcales</taxon>
        <taxon>Micrococcaceae</taxon>
        <taxon>Paenarthrobacter</taxon>
    </lineage>
</organism>
<proteinExistence type="predicted"/>
<dbReference type="EMBL" id="JBBMFV010000004">
    <property type="protein sequence ID" value="MEO3942075.1"/>
    <property type="molecule type" value="Genomic_DNA"/>
</dbReference>
<protein>
    <submittedName>
        <fullName evidence="2">Uncharacterized protein</fullName>
    </submittedName>
</protein>
<evidence type="ECO:0000313" key="2">
    <source>
        <dbReference type="EMBL" id="MEO3942075.1"/>
    </source>
</evidence>
<dbReference type="Proteomes" id="UP001448614">
    <property type="component" value="Unassembled WGS sequence"/>
</dbReference>
<dbReference type="RefSeq" id="WP_347782846.1">
    <property type="nucleotide sequence ID" value="NZ_JBBMFV010000004.1"/>
</dbReference>